<feature type="region of interest" description="Disordered" evidence="1">
    <location>
        <begin position="12"/>
        <end position="40"/>
    </location>
</feature>
<feature type="compositionally biased region" description="Polar residues" evidence="1">
    <location>
        <begin position="17"/>
        <end position="37"/>
    </location>
</feature>
<dbReference type="Proteomes" id="UP000507470">
    <property type="component" value="Unassembled WGS sequence"/>
</dbReference>
<evidence type="ECO:0000256" key="1">
    <source>
        <dbReference type="SAM" id="MobiDB-lite"/>
    </source>
</evidence>
<dbReference type="PANTHER" id="PTHR46289">
    <property type="entry name" value="52 KDA REPRESSOR OF THE INHIBITOR OF THE PROTEIN KINASE-LIKE PROTEIN-RELATED"/>
    <property type="match status" value="1"/>
</dbReference>
<name>A0A6J8CLM1_MYTCO</name>
<dbReference type="OrthoDB" id="5955131at2759"/>
<dbReference type="InterPro" id="IPR012337">
    <property type="entry name" value="RNaseH-like_sf"/>
</dbReference>
<keyword evidence="3" id="KW-1185">Reference proteome</keyword>
<protein>
    <submittedName>
        <fullName evidence="2">Uncharacterized protein</fullName>
    </submittedName>
</protein>
<gene>
    <name evidence="2" type="ORF">MCOR_31022</name>
</gene>
<dbReference type="EMBL" id="CACVKT020005619">
    <property type="protein sequence ID" value="CAC5396466.1"/>
    <property type="molecule type" value="Genomic_DNA"/>
</dbReference>
<dbReference type="InterPro" id="IPR052958">
    <property type="entry name" value="IFN-induced_PKR_regulator"/>
</dbReference>
<dbReference type="PANTHER" id="PTHR46289:SF14">
    <property type="entry name" value="DUF4371 DOMAIN-CONTAINING PROTEIN"/>
    <property type="match status" value="1"/>
</dbReference>
<accession>A0A6J8CLM1</accession>
<reference evidence="2 3" key="1">
    <citation type="submission" date="2020-06" db="EMBL/GenBank/DDBJ databases">
        <authorList>
            <person name="Li R."/>
            <person name="Bekaert M."/>
        </authorList>
    </citation>
    <scope>NUCLEOTIDE SEQUENCE [LARGE SCALE GENOMIC DNA]</scope>
    <source>
        <strain evidence="3">wild</strain>
    </source>
</reference>
<evidence type="ECO:0000313" key="2">
    <source>
        <dbReference type="EMBL" id="CAC5396466.1"/>
    </source>
</evidence>
<sequence>MQYELTPIVTRKASVLAPSTSPQPTDDTNEINQSPSPQCFEPTDIEHVANDNSLPDSDISVDGGRTDSNVQQNFDAIDVGNSDPLLLLDDQKHMLICNRMSEPTFKFPSKLYKDSRCKSGSFKRSCCREWFTKFEFISYSKEKDGIYCLAYKFFPDTSGRRRRKLTIVDEVKAQPFGPHFGYQCDEVSDASNWEQLGIVIRYLRDGSPVEKLLEFVQAEETTGSALCGLIVKALTDAGLDIQFCRAQTMNGAGNMSGKNLGCAAQFTRLSPRTVYHYCASHNLNLVLCKCCNVPEIQLMLDSLKQLGIFFKYSPKRSRCLEKAVDEINSNRDAQNKITKQKFKVFCETRWSEKITNLGSFSTMYEPIISCLEEISSNVGRNCDKKAVIDAKGLLTKITDSTFIVSFQTVHNFFGYVSGLSRKLQGSTLDIVEGYKMIDTVKSLVKSTREDEKEFDTVFEKSTIMAEVADIGGIKAPRRCGRQTQRSNVLEDNDQVYFRRAVFLPFLDSMIQQFNIRFGEHAVSVVRALALIPSNIHQTSDDPIDDIFGYYEDDMPYPDSFRQEFRLWNELWREQTDKPSTLTSTVTDPRVCSTIFPKIVKLLSLLSLTSVTSSSTERANSSLKYIKTFSRNTMGEERLCILAKKRSK</sequence>
<proteinExistence type="predicted"/>
<evidence type="ECO:0000313" key="3">
    <source>
        <dbReference type="Proteomes" id="UP000507470"/>
    </source>
</evidence>
<organism evidence="2 3">
    <name type="scientific">Mytilus coruscus</name>
    <name type="common">Sea mussel</name>
    <dbReference type="NCBI Taxonomy" id="42192"/>
    <lineage>
        <taxon>Eukaryota</taxon>
        <taxon>Metazoa</taxon>
        <taxon>Spiralia</taxon>
        <taxon>Lophotrochozoa</taxon>
        <taxon>Mollusca</taxon>
        <taxon>Bivalvia</taxon>
        <taxon>Autobranchia</taxon>
        <taxon>Pteriomorphia</taxon>
        <taxon>Mytilida</taxon>
        <taxon>Mytiloidea</taxon>
        <taxon>Mytilidae</taxon>
        <taxon>Mytilinae</taxon>
        <taxon>Mytilus</taxon>
    </lineage>
</organism>
<dbReference type="AlphaFoldDB" id="A0A6J8CLM1"/>
<dbReference type="SUPFAM" id="SSF53098">
    <property type="entry name" value="Ribonuclease H-like"/>
    <property type="match status" value="1"/>
</dbReference>